<keyword evidence="1" id="KW-0147">Chitin-binding</keyword>
<dbReference type="PANTHER" id="PTHR47700">
    <property type="entry name" value="V CHITINASE, PUTATIVE (AFU_ORTHOLOGUE AFUA_6G13720)-RELATED"/>
    <property type="match status" value="1"/>
</dbReference>
<reference evidence="3 4" key="1">
    <citation type="journal article" date="2014" name="Nat. Commun.">
        <title>Multiple recent horizontal transfers of a large genomic region in cheese making fungi.</title>
        <authorList>
            <person name="Cheeseman K."/>
            <person name="Ropars J."/>
            <person name="Renault P."/>
            <person name="Dupont J."/>
            <person name="Gouzy J."/>
            <person name="Branca A."/>
            <person name="Abraham A.L."/>
            <person name="Ceppi M."/>
            <person name="Conseiller E."/>
            <person name="Debuchy R."/>
            <person name="Malagnac F."/>
            <person name="Goarin A."/>
            <person name="Silar P."/>
            <person name="Lacoste S."/>
            <person name="Sallet E."/>
            <person name="Bensimon A."/>
            <person name="Giraud T."/>
            <person name="Brygoo Y."/>
        </authorList>
    </citation>
    <scope>NUCLEOTIDE SEQUENCE [LARGE SCALE GENOMIC DNA]</scope>
    <source>
        <strain evidence="4">FM 013</strain>
    </source>
</reference>
<dbReference type="InterPro" id="IPR029070">
    <property type="entry name" value="Chitinase_insertion_sf"/>
</dbReference>
<dbReference type="AlphaFoldDB" id="A0A0G4PRB7"/>
<name>A0A0G4PRB7_PENC3</name>
<keyword evidence="2" id="KW-0843">Virulence</keyword>
<keyword evidence="4" id="KW-1185">Reference proteome</keyword>
<dbReference type="SUPFAM" id="SSF54556">
    <property type="entry name" value="Chitinase insertion domain"/>
    <property type="match status" value="1"/>
</dbReference>
<evidence type="ECO:0000313" key="3">
    <source>
        <dbReference type="EMBL" id="CRL28703.1"/>
    </source>
</evidence>
<protein>
    <submittedName>
        <fullName evidence="3">Glycoside hydrolase, subgroup, catalytic core</fullName>
    </submittedName>
</protein>
<dbReference type="Gene3D" id="3.20.20.80">
    <property type="entry name" value="Glycosidases"/>
    <property type="match status" value="1"/>
</dbReference>
<accession>A0A0G4PRB7</accession>
<gene>
    <name evidence="3" type="ORF">PCAMFM013_S029g000119</name>
</gene>
<dbReference type="GO" id="GO:0016787">
    <property type="term" value="F:hydrolase activity"/>
    <property type="evidence" value="ECO:0007669"/>
    <property type="project" value="UniProtKB-KW"/>
</dbReference>
<dbReference type="Gene3D" id="3.10.50.10">
    <property type="match status" value="1"/>
</dbReference>
<sequence>MREKAGVDSNKVFIGVLTYGRSFGMTDESCTGPNCHYIETNPVSKAKEGRCTKTAGIIANAEINEILTIGNQTKTYYNAGSDSNIIDEPPVPELAACIETFPSIEALGNASSTIPKHCVMQYTVQTLSDSLSAAIKDYTDLMDDRYDAKFKVYADTIAENSDDDCWKTGYDYNIPLPKGYDASEVSNPKDTAKKGLDRAGDGMDLIDSISLPLLMIVSAVQEMSAVEKVAEKLSVEEKKLKETEIIGGFLAATLFMVPIAREVLGTIEGLADVGLVPSIAGTAADIGTGVADIVKTPNNAALDIMNIVFDAGLLAGATKVSRAAKLRREMKEADIAKLGDKVSSGLKSVDKLTGKCS</sequence>
<keyword evidence="3" id="KW-0378">Hydrolase</keyword>
<dbReference type="GO" id="GO:0008061">
    <property type="term" value="F:chitin binding"/>
    <property type="evidence" value="ECO:0007669"/>
    <property type="project" value="UniProtKB-KW"/>
</dbReference>
<evidence type="ECO:0000256" key="1">
    <source>
        <dbReference type="ARBA" id="ARBA00022669"/>
    </source>
</evidence>
<evidence type="ECO:0000256" key="2">
    <source>
        <dbReference type="ARBA" id="ARBA00023026"/>
    </source>
</evidence>
<dbReference type="STRING" id="1429867.A0A0G4PRB7"/>
<dbReference type="EMBL" id="HG793162">
    <property type="protein sequence ID" value="CRL28703.1"/>
    <property type="molecule type" value="Genomic_DNA"/>
</dbReference>
<dbReference type="InterPro" id="IPR053214">
    <property type="entry name" value="LysM12-like"/>
</dbReference>
<dbReference type="PANTHER" id="PTHR47700:SF2">
    <property type="entry name" value="CHITINASE"/>
    <property type="match status" value="1"/>
</dbReference>
<evidence type="ECO:0000313" key="4">
    <source>
        <dbReference type="Proteomes" id="UP000053732"/>
    </source>
</evidence>
<proteinExistence type="predicted"/>
<dbReference type="Proteomes" id="UP000053732">
    <property type="component" value="Unassembled WGS sequence"/>
</dbReference>
<organism evidence="3 4">
    <name type="scientific">Penicillium camemberti (strain FM 013)</name>
    <dbReference type="NCBI Taxonomy" id="1429867"/>
    <lineage>
        <taxon>Eukaryota</taxon>
        <taxon>Fungi</taxon>
        <taxon>Dikarya</taxon>
        <taxon>Ascomycota</taxon>
        <taxon>Pezizomycotina</taxon>
        <taxon>Eurotiomycetes</taxon>
        <taxon>Eurotiomycetidae</taxon>
        <taxon>Eurotiales</taxon>
        <taxon>Aspergillaceae</taxon>
        <taxon>Penicillium</taxon>
    </lineage>
</organism>